<evidence type="ECO:0000313" key="1">
    <source>
        <dbReference type="EMBL" id="MBB3119029.1"/>
    </source>
</evidence>
<keyword evidence="2" id="KW-1185">Reference proteome</keyword>
<comment type="caution">
    <text evidence="1">The sequence shown here is derived from an EMBL/GenBank/DDBJ whole genome shotgun (WGS) entry which is preliminary data.</text>
</comment>
<name>A0A7W5FTQ7_9BURK</name>
<dbReference type="Proteomes" id="UP000541535">
    <property type="component" value="Unassembled WGS sequence"/>
</dbReference>
<gene>
    <name evidence="1" type="ORF">FHS03_002080</name>
</gene>
<sequence>MKKSLIVLSGFVFAVLGGMCWEILFCDEYAQAAALIRQSEHLFGGVQRIVPLRHKSIEKGAGVSCTLHQVYVIGEGRSAFANVVWRADDERPVGAGRLVIAGDDSIDGVLHEQLSADCPLP</sequence>
<proteinExistence type="predicted"/>
<protein>
    <submittedName>
        <fullName evidence="1">Uncharacterized protein</fullName>
    </submittedName>
</protein>
<accession>A0A7W5FTQ7</accession>
<dbReference type="EMBL" id="JACHXD010000005">
    <property type="protein sequence ID" value="MBB3119029.1"/>
    <property type="molecule type" value="Genomic_DNA"/>
</dbReference>
<reference evidence="1 2" key="1">
    <citation type="submission" date="2020-08" db="EMBL/GenBank/DDBJ databases">
        <title>Genomic Encyclopedia of Type Strains, Phase III (KMG-III): the genomes of soil and plant-associated and newly described type strains.</title>
        <authorList>
            <person name="Whitman W."/>
        </authorList>
    </citation>
    <scope>NUCLEOTIDE SEQUENCE [LARGE SCALE GENOMIC DNA]</scope>
    <source>
        <strain evidence="1 2">CECT 8897</strain>
    </source>
</reference>
<dbReference type="AlphaFoldDB" id="A0A7W5FTQ7"/>
<evidence type="ECO:0000313" key="2">
    <source>
        <dbReference type="Proteomes" id="UP000541535"/>
    </source>
</evidence>
<dbReference type="RefSeq" id="WP_183440908.1">
    <property type="nucleotide sequence ID" value="NZ_JACHXD010000005.1"/>
</dbReference>
<organism evidence="1 2">
    <name type="scientific">Pseudoduganella violacea</name>
    <dbReference type="NCBI Taxonomy" id="1715466"/>
    <lineage>
        <taxon>Bacteria</taxon>
        <taxon>Pseudomonadati</taxon>
        <taxon>Pseudomonadota</taxon>
        <taxon>Betaproteobacteria</taxon>
        <taxon>Burkholderiales</taxon>
        <taxon>Oxalobacteraceae</taxon>
        <taxon>Telluria group</taxon>
        <taxon>Pseudoduganella</taxon>
    </lineage>
</organism>